<dbReference type="PANTHER" id="PTHR37576">
    <property type="entry name" value="DEFECT AT LOW TEMPERATURE PROTEIN 1"/>
    <property type="match status" value="1"/>
</dbReference>
<feature type="transmembrane region" description="Helical" evidence="2">
    <location>
        <begin position="246"/>
        <end position="271"/>
    </location>
</feature>
<proteinExistence type="predicted"/>
<dbReference type="OrthoDB" id="5357734at2759"/>
<dbReference type="InterPro" id="IPR021514">
    <property type="entry name" value="DUF3176"/>
</dbReference>
<evidence type="ECO:0000313" key="4">
    <source>
        <dbReference type="Proteomes" id="UP000799779"/>
    </source>
</evidence>
<protein>
    <submittedName>
        <fullName evidence="3">Uncharacterized protein</fullName>
    </submittedName>
</protein>
<dbReference type="EMBL" id="ML977562">
    <property type="protein sequence ID" value="KAF2005703.1"/>
    <property type="molecule type" value="Genomic_DNA"/>
</dbReference>
<evidence type="ECO:0000256" key="2">
    <source>
        <dbReference type="SAM" id="Phobius"/>
    </source>
</evidence>
<dbReference type="AlphaFoldDB" id="A0A6A5WV66"/>
<gene>
    <name evidence="3" type="ORF">P154DRAFT_571000</name>
</gene>
<dbReference type="PANTHER" id="PTHR37576:SF2">
    <property type="entry name" value="DEFECT AT LOW TEMPERATURE PROTEIN 1"/>
    <property type="match status" value="1"/>
</dbReference>
<feature type="transmembrane region" description="Helical" evidence="2">
    <location>
        <begin position="610"/>
        <end position="633"/>
    </location>
</feature>
<name>A0A6A5WV66_9PLEO</name>
<evidence type="ECO:0000313" key="3">
    <source>
        <dbReference type="EMBL" id="KAF2005703.1"/>
    </source>
</evidence>
<feature type="region of interest" description="Disordered" evidence="1">
    <location>
        <begin position="1"/>
        <end position="50"/>
    </location>
</feature>
<dbReference type="Proteomes" id="UP000799779">
    <property type="component" value="Unassembled WGS sequence"/>
</dbReference>
<keyword evidence="4" id="KW-1185">Reference proteome</keyword>
<sequence length="714" mass="78056">MEYGAAYLRATKDDDDDGSNMLSAQRSPSQYLPYRPEATHSRRSSASSMNDRSSWAISPVALQQSLPPLPFQNESAVNRGSGLFQSRAVLDAPYQEPVAWANSTNFRTSVRPESPKIERQDSALTMTATVDAIPPPRQYFRHPRHILEPWKTGVWVRFPWCGFGALIGIVLLTGLSAGILLAIKGTSTDSWRVGSALPQVYISVMDMLMNFLMFFALSNGLVTIFWRQLMNGTTLSTMHDTYESSSFWPALALVARFRFNLVAVACLLAATSAVRGPLFQRALTMDDNAQLSVRGSLDIKLAPYPVPEYFQSASDNSDTGNVYTAQFLKALQAPNSGVVLPNDQWEEECGDRCNGLVKSFAFKADCTTSTRSFDLNALLEECKSCTNDECLSSCRANVQSPLFSISYQRDGGKQVLNLTTFYKDKSACQGDIQVHTCSLLQVTADIPIVIENGTVSHTDEKLDAKIYDGEMPLDPSLLERFWPMAISSMFPPVSFNATPNADFSKVQSSKCIGSSCTGNGTRNDDNASLFFNDASVIYATGAQSASGGESPLCGLTWTDPMPDMISRMQALALRITLDMATSPVASLPLAPSWTKSVPVTGFRVSTIYNVSPALIAIATVLSIIGVVAVLPLYNGFWEMGRRVSLNPLEIARALGAPILEGLDGNATAEDVVMERGGMGVRYGVVERFGEEKRLRLEEVSRTTVRRPWDGEVFG</sequence>
<dbReference type="Pfam" id="PF11374">
    <property type="entry name" value="DUF3176"/>
    <property type="match status" value="1"/>
</dbReference>
<reference evidence="3" key="1">
    <citation type="journal article" date="2020" name="Stud. Mycol.">
        <title>101 Dothideomycetes genomes: a test case for predicting lifestyles and emergence of pathogens.</title>
        <authorList>
            <person name="Haridas S."/>
            <person name="Albert R."/>
            <person name="Binder M."/>
            <person name="Bloem J."/>
            <person name="Labutti K."/>
            <person name="Salamov A."/>
            <person name="Andreopoulos B."/>
            <person name="Baker S."/>
            <person name="Barry K."/>
            <person name="Bills G."/>
            <person name="Bluhm B."/>
            <person name="Cannon C."/>
            <person name="Castanera R."/>
            <person name="Culley D."/>
            <person name="Daum C."/>
            <person name="Ezra D."/>
            <person name="Gonzalez J."/>
            <person name="Henrissat B."/>
            <person name="Kuo A."/>
            <person name="Liang C."/>
            <person name="Lipzen A."/>
            <person name="Lutzoni F."/>
            <person name="Magnuson J."/>
            <person name="Mondo S."/>
            <person name="Nolan M."/>
            <person name="Ohm R."/>
            <person name="Pangilinan J."/>
            <person name="Park H.-J."/>
            <person name="Ramirez L."/>
            <person name="Alfaro M."/>
            <person name="Sun H."/>
            <person name="Tritt A."/>
            <person name="Yoshinaga Y."/>
            <person name="Zwiers L.-H."/>
            <person name="Turgeon B."/>
            <person name="Goodwin S."/>
            <person name="Spatafora J."/>
            <person name="Crous P."/>
            <person name="Grigoriev I."/>
        </authorList>
    </citation>
    <scope>NUCLEOTIDE SEQUENCE</scope>
    <source>
        <strain evidence="3">CBS 123094</strain>
    </source>
</reference>
<accession>A0A6A5WV66</accession>
<keyword evidence="2" id="KW-0472">Membrane</keyword>
<keyword evidence="2" id="KW-1133">Transmembrane helix</keyword>
<keyword evidence="2" id="KW-0812">Transmembrane</keyword>
<feature type="transmembrane region" description="Helical" evidence="2">
    <location>
        <begin position="204"/>
        <end position="226"/>
    </location>
</feature>
<feature type="compositionally biased region" description="Polar residues" evidence="1">
    <location>
        <begin position="20"/>
        <end position="30"/>
    </location>
</feature>
<evidence type="ECO:0000256" key="1">
    <source>
        <dbReference type="SAM" id="MobiDB-lite"/>
    </source>
</evidence>
<feature type="transmembrane region" description="Helical" evidence="2">
    <location>
        <begin position="163"/>
        <end position="183"/>
    </location>
</feature>
<organism evidence="3 4">
    <name type="scientific">Amniculicola lignicola CBS 123094</name>
    <dbReference type="NCBI Taxonomy" id="1392246"/>
    <lineage>
        <taxon>Eukaryota</taxon>
        <taxon>Fungi</taxon>
        <taxon>Dikarya</taxon>
        <taxon>Ascomycota</taxon>
        <taxon>Pezizomycotina</taxon>
        <taxon>Dothideomycetes</taxon>
        <taxon>Pleosporomycetidae</taxon>
        <taxon>Pleosporales</taxon>
        <taxon>Amniculicolaceae</taxon>
        <taxon>Amniculicola</taxon>
    </lineage>
</organism>